<evidence type="ECO:0000313" key="1">
    <source>
        <dbReference type="EMBL" id="KAI3708241.1"/>
    </source>
</evidence>
<evidence type="ECO:0000313" key="2">
    <source>
        <dbReference type="Proteomes" id="UP001055811"/>
    </source>
</evidence>
<dbReference type="EMBL" id="CM042015">
    <property type="protein sequence ID" value="KAI3708241.1"/>
    <property type="molecule type" value="Genomic_DNA"/>
</dbReference>
<keyword evidence="2" id="KW-1185">Reference proteome</keyword>
<gene>
    <name evidence="1" type="ORF">L2E82_37406</name>
</gene>
<dbReference type="Proteomes" id="UP001055811">
    <property type="component" value="Linkage Group LG07"/>
</dbReference>
<reference evidence="1 2" key="2">
    <citation type="journal article" date="2022" name="Mol. Ecol. Resour.">
        <title>The genomes of chicory, endive, great burdock and yacon provide insights into Asteraceae paleo-polyploidization history and plant inulin production.</title>
        <authorList>
            <person name="Fan W."/>
            <person name="Wang S."/>
            <person name="Wang H."/>
            <person name="Wang A."/>
            <person name="Jiang F."/>
            <person name="Liu H."/>
            <person name="Zhao H."/>
            <person name="Xu D."/>
            <person name="Zhang Y."/>
        </authorList>
    </citation>
    <scope>NUCLEOTIDE SEQUENCE [LARGE SCALE GENOMIC DNA]</scope>
    <source>
        <strain evidence="2">cv. Punajuju</strain>
        <tissue evidence="1">Leaves</tissue>
    </source>
</reference>
<protein>
    <submittedName>
        <fullName evidence="1">Uncharacterized protein</fullName>
    </submittedName>
</protein>
<proteinExistence type="predicted"/>
<sequence length="67" mass="7233">MQAALTNPTVISGLLFSSPSSVSPQRRYDLFDVQIGCISLDRAASRGNSEPCELLFEEGADIDTADR</sequence>
<organism evidence="1 2">
    <name type="scientific">Cichorium intybus</name>
    <name type="common">Chicory</name>
    <dbReference type="NCBI Taxonomy" id="13427"/>
    <lineage>
        <taxon>Eukaryota</taxon>
        <taxon>Viridiplantae</taxon>
        <taxon>Streptophyta</taxon>
        <taxon>Embryophyta</taxon>
        <taxon>Tracheophyta</taxon>
        <taxon>Spermatophyta</taxon>
        <taxon>Magnoliopsida</taxon>
        <taxon>eudicotyledons</taxon>
        <taxon>Gunneridae</taxon>
        <taxon>Pentapetalae</taxon>
        <taxon>asterids</taxon>
        <taxon>campanulids</taxon>
        <taxon>Asterales</taxon>
        <taxon>Asteraceae</taxon>
        <taxon>Cichorioideae</taxon>
        <taxon>Cichorieae</taxon>
        <taxon>Cichoriinae</taxon>
        <taxon>Cichorium</taxon>
    </lineage>
</organism>
<reference evidence="2" key="1">
    <citation type="journal article" date="2022" name="Mol. Ecol. Resour.">
        <title>The genomes of chicory, endive, great burdock and yacon provide insights into Asteraceae palaeo-polyploidization history and plant inulin production.</title>
        <authorList>
            <person name="Fan W."/>
            <person name="Wang S."/>
            <person name="Wang H."/>
            <person name="Wang A."/>
            <person name="Jiang F."/>
            <person name="Liu H."/>
            <person name="Zhao H."/>
            <person name="Xu D."/>
            <person name="Zhang Y."/>
        </authorList>
    </citation>
    <scope>NUCLEOTIDE SEQUENCE [LARGE SCALE GENOMIC DNA]</scope>
    <source>
        <strain evidence="2">cv. Punajuju</strain>
    </source>
</reference>
<comment type="caution">
    <text evidence="1">The sequence shown here is derived from an EMBL/GenBank/DDBJ whole genome shotgun (WGS) entry which is preliminary data.</text>
</comment>
<name>A0ACB9AET1_CICIN</name>
<accession>A0ACB9AET1</accession>